<keyword evidence="2" id="KW-1185">Reference proteome</keyword>
<reference evidence="1 2" key="1">
    <citation type="journal article" date="2019" name="Sci. Rep.">
        <title>Orb-weaving spider Araneus ventricosus genome elucidates the spidroin gene catalogue.</title>
        <authorList>
            <person name="Kono N."/>
            <person name="Nakamura H."/>
            <person name="Ohtoshi R."/>
            <person name="Moran D.A.P."/>
            <person name="Shinohara A."/>
            <person name="Yoshida Y."/>
            <person name="Fujiwara M."/>
            <person name="Mori M."/>
            <person name="Tomita M."/>
            <person name="Arakawa K."/>
        </authorList>
    </citation>
    <scope>NUCLEOTIDE SEQUENCE [LARGE SCALE GENOMIC DNA]</scope>
</reference>
<dbReference type="EMBL" id="BGPR01009206">
    <property type="protein sequence ID" value="GBN38585.1"/>
    <property type="molecule type" value="Genomic_DNA"/>
</dbReference>
<dbReference type="Proteomes" id="UP000499080">
    <property type="component" value="Unassembled WGS sequence"/>
</dbReference>
<accession>A0A4Y2NGI5</accession>
<name>A0A4Y2NGI5_ARAVE</name>
<protein>
    <submittedName>
        <fullName evidence="1">Uncharacterized protein</fullName>
    </submittedName>
</protein>
<organism evidence="1 2">
    <name type="scientific">Araneus ventricosus</name>
    <name type="common">Orbweaver spider</name>
    <name type="synonym">Epeira ventricosa</name>
    <dbReference type="NCBI Taxonomy" id="182803"/>
    <lineage>
        <taxon>Eukaryota</taxon>
        <taxon>Metazoa</taxon>
        <taxon>Ecdysozoa</taxon>
        <taxon>Arthropoda</taxon>
        <taxon>Chelicerata</taxon>
        <taxon>Arachnida</taxon>
        <taxon>Araneae</taxon>
        <taxon>Araneomorphae</taxon>
        <taxon>Entelegynae</taxon>
        <taxon>Araneoidea</taxon>
        <taxon>Araneidae</taxon>
        <taxon>Araneus</taxon>
    </lineage>
</organism>
<evidence type="ECO:0000313" key="2">
    <source>
        <dbReference type="Proteomes" id="UP000499080"/>
    </source>
</evidence>
<sequence>MNIADILSRGCTHQQMLNSKWWEGPSWLKENPEFWLFSEIISQPNEVDIEKRKSKLVNMNLTEDTPLVRRVSDYDKMIQVFAWVLRFVNNCKVVIRKCKDSELSQSEIKYSERKLTLLVQSYYLPDAKSSNLIETFIRAVHK</sequence>
<comment type="caution">
    <text evidence="1">The sequence shown here is derived from an EMBL/GenBank/DDBJ whole genome shotgun (WGS) entry which is preliminary data.</text>
</comment>
<dbReference type="AlphaFoldDB" id="A0A4Y2NGI5"/>
<gene>
    <name evidence="1" type="ORF">AVEN_110870_1</name>
</gene>
<evidence type="ECO:0000313" key="1">
    <source>
        <dbReference type="EMBL" id="GBN38585.1"/>
    </source>
</evidence>
<dbReference type="OrthoDB" id="6436017at2759"/>
<proteinExistence type="predicted"/>